<comment type="caution">
    <text evidence="1">The sequence shown here is derived from an EMBL/GenBank/DDBJ whole genome shotgun (WGS) entry which is preliminary data.</text>
</comment>
<gene>
    <name evidence="1" type="ORF">H6G72_03030</name>
</gene>
<proteinExistence type="predicted"/>
<accession>A0ABR8E8J1</accession>
<evidence type="ECO:0000313" key="1">
    <source>
        <dbReference type="EMBL" id="MBD2542845.1"/>
    </source>
</evidence>
<keyword evidence="2" id="KW-1185">Reference proteome</keyword>
<dbReference type="RefSeq" id="WP_190877155.1">
    <property type="nucleotide sequence ID" value="NZ_JACJSK010000003.1"/>
</dbReference>
<organism evidence="1 2">
    <name type="scientific">Planktothricoides raciborskii FACHB-1370</name>
    <dbReference type="NCBI Taxonomy" id="2949576"/>
    <lineage>
        <taxon>Bacteria</taxon>
        <taxon>Bacillati</taxon>
        <taxon>Cyanobacteriota</taxon>
        <taxon>Cyanophyceae</taxon>
        <taxon>Oscillatoriophycideae</taxon>
        <taxon>Oscillatoriales</taxon>
        <taxon>Oscillatoriaceae</taxon>
        <taxon>Planktothricoides</taxon>
    </lineage>
</organism>
<reference evidence="1 2" key="1">
    <citation type="journal article" date="2020" name="ISME J.">
        <title>Comparative genomics reveals insights into cyanobacterial evolution and habitat adaptation.</title>
        <authorList>
            <person name="Chen M.Y."/>
            <person name="Teng W.K."/>
            <person name="Zhao L."/>
            <person name="Hu C.X."/>
            <person name="Zhou Y.K."/>
            <person name="Han B.P."/>
            <person name="Song L.R."/>
            <person name="Shu W.S."/>
        </authorList>
    </citation>
    <scope>NUCLEOTIDE SEQUENCE [LARGE SCALE GENOMIC DNA]</scope>
    <source>
        <strain evidence="1 2">FACHB-1370</strain>
    </source>
</reference>
<protein>
    <submittedName>
        <fullName evidence="1">Uncharacterized protein</fullName>
    </submittedName>
</protein>
<name>A0ABR8E8J1_9CYAN</name>
<evidence type="ECO:0000313" key="2">
    <source>
        <dbReference type="Proteomes" id="UP000641954"/>
    </source>
</evidence>
<dbReference type="EMBL" id="JACJSK010000003">
    <property type="protein sequence ID" value="MBD2542845.1"/>
    <property type="molecule type" value="Genomic_DNA"/>
</dbReference>
<dbReference type="Proteomes" id="UP000641954">
    <property type="component" value="Unassembled WGS sequence"/>
</dbReference>
<sequence>METTNIKEAARRLIDKLPENSTWDDLMYEIYVRQAIESGLRDREAGRVISVEQVRAKFGLQISF</sequence>